<protein>
    <submittedName>
        <fullName evidence="2">Uncharacterized protein</fullName>
    </submittedName>
</protein>
<dbReference type="WBParaSite" id="JU765_v2.g17890.t1">
    <property type="protein sequence ID" value="JU765_v2.g17890.t1"/>
    <property type="gene ID" value="JU765_v2.g17890"/>
</dbReference>
<evidence type="ECO:0000313" key="2">
    <source>
        <dbReference type="WBParaSite" id="JU765_v2.g17890.t1"/>
    </source>
</evidence>
<sequence length="343" mass="36261">MVTSPMSDSSFDATSGPTLRRSTRKPNRPIVDCTDDDEEGFPRKRVLFVPDQPTVIPQPGSVSPPVTISSSEEIAPATPQPPPQRRSGRGRRPNATTAATQTPATQAAATRRRSAAPAATPPPKRGRPSATPQAVSLPIPGEVQAANSAAADGPVVGQNQSVTPQLQQMGSQNMPPMSWDMFYQTIGAIVHNPVTISSSEEIAPATPQPPPQRRSGRGRRPNATTAATQTPATQAAATRRRSAAPAATPPAKRGRPSATPQAMSLPIPREVQAANSAAADGPVVSQNQSVTPQLQQMGSQNMPPMSWDMFYQTIGAIVHNPGVFDNYCRLAKQFADANKQPNQ</sequence>
<dbReference type="Proteomes" id="UP000887576">
    <property type="component" value="Unplaced"/>
</dbReference>
<name>A0AC34QN23_9BILA</name>
<reference evidence="2" key="1">
    <citation type="submission" date="2022-11" db="UniProtKB">
        <authorList>
            <consortium name="WormBaseParasite"/>
        </authorList>
    </citation>
    <scope>IDENTIFICATION</scope>
</reference>
<proteinExistence type="predicted"/>
<organism evidence="1 2">
    <name type="scientific">Panagrolaimus sp. JU765</name>
    <dbReference type="NCBI Taxonomy" id="591449"/>
    <lineage>
        <taxon>Eukaryota</taxon>
        <taxon>Metazoa</taxon>
        <taxon>Ecdysozoa</taxon>
        <taxon>Nematoda</taxon>
        <taxon>Chromadorea</taxon>
        <taxon>Rhabditida</taxon>
        <taxon>Tylenchina</taxon>
        <taxon>Panagrolaimomorpha</taxon>
        <taxon>Panagrolaimoidea</taxon>
        <taxon>Panagrolaimidae</taxon>
        <taxon>Panagrolaimus</taxon>
    </lineage>
</organism>
<evidence type="ECO:0000313" key="1">
    <source>
        <dbReference type="Proteomes" id="UP000887576"/>
    </source>
</evidence>
<accession>A0AC34QN23</accession>